<dbReference type="PROSITE" id="PS50932">
    <property type="entry name" value="HTH_LACI_2"/>
    <property type="match status" value="1"/>
</dbReference>
<dbReference type="PANTHER" id="PTHR30146:SF151">
    <property type="entry name" value="HTH-TYPE TRANSCRIPTIONAL REPRESSOR CYTR"/>
    <property type="match status" value="1"/>
</dbReference>
<dbReference type="Pfam" id="PF00356">
    <property type="entry name" value="LacI"/>
    <property type="match status" value="1"/>
</dbReference>
<dbReference type="Pfam" id="PF13377">
    <property type="entry name" value="Peripla_BP_3"/>
    <property type="match status" value="1"/>
</dbReference>
<evidence type="ECO:0000256" key="2">
    <source>
        <dbReference type="ARBA" id="ARBA00023015"/>
    </source>
</evidence>
<dbReference type="OrthoDB" id="7939625at2"/>
<dbReference type="GO" id="GO:0003700">
    <property type="term" value="F:DNA-binding transcription factor activity"/>
    <property type="evidence" value="ECO:0007669"/>
    <property type="project" value="TreeGrafter"/>
</dbReference>
<dbReference type="AlphaFoldDB" id="A0A1T5G9N1"/>
<dbReference type="Gene3D" id="3.40.50.2300">
    <property type="match status" value="2"/>
</dbReference>
<evidence type="ECO:0000313" key="6">
    <source>
        <dbReference type="EMBL" id="SKC05203.1"/>
    </source>
</evidence>
<dbReference type="EMBL" id="FUYM01000013">
    <property type="protein sequence ID" value="SKC05203.1"/>
    <property type="molecule type" value="Genomic_DNA"/>
</dbReference>
<dbReference type="InterPro" id="IPR028082">
    <property type="entry name" value="Peripla_BP_I"/>
</dbReference>
<evidence type="ECO:0000256" key="4">
    <source>
        <dbReference type="ARBA" id="ARBA00023163"/>
    </source>
</evidence>
<dbReference type="SMART" id="SM00354">
    <property type="entry name" value="HTH_LACI"/>
    <property type="match status" value="1"/>
</dbReference>
<dbReference type="InterPro" id="IPR010982">
    <property type="entry name" value="Lambda_DNA-bd_dom_sf"/>
</dbReference>
<dbReference type="SUPFAM" id="SSF53822">
    <property type="entry name" value="Periplasmic binding protein-like I"/>
    <property type="match status" value="1"/>
</dbReference>
<keyword evidence="2" id="KW-0805">Transcription regulation</keyword>
<gene>
    <name evidence="6" type="ORF">SAMN06295920_11313</name>
</gene>
<protein>
    <submittedName>
        <fullName evidence="6">Transcriptional regulator, LacI family</fullName>
    </submittedName>
</protein>
<evidence type="ECO:0000259" key="5">
    <source>
        <dbReference type="PROSITE" id="PS50932"/>
    </source>
</evidence>
<dbReference type="InterPro" id="IPR000843">
    <property type="entry name" value="HTH_LacI"/>
</dbReference>
<dbReference type="PANTHER" id="PTHR30146">
    <property type="entry name" value="LACI-RELATED TRANSCRIPTIONAL REPRESSOR"/>
    <property type="match status" value="1"/>
</dbReference>
<keyword evidence="3" id="KW-0238">DNA-binding</keyword>
<dbReference type="CDD" id="cd06284">
    <property type="entry name" value="PBP1_LacI-like"/>
    <property type="match status" value="1"/>
</dbReference>
<proteinExistence type="predicted"/>
<keyword evidence="4" id="KW-0804">Transcription</keyword>
<feature type="domain" description="HTH lacI-type" evidence="5">
    <location>
        <begin position="2"/>
        <end position="56"/>
    </location>
</feature>
<name>A0A1T5G9N1_9SPHN</name>
<keyword evidence="7" id="KW-1185">Reference proteome</keyword>
<reference evidence="7" key="1">
    <citation type="submission" date="2017-02" db="EMBL/GenBank/DDBJ databases">
        <authorList>
            <person name="Varghese N."/>
            <person name="Submissions S."/>
        </authorList>
    </citation>
    <scope>NUCLEOTIDE SEQUENCE [LARGE SCALE GENOMIC DNA]</scope>
    <source>
        <strain evidence="7">UM2</strain>
    </source>
</reference>
<sequence length="337" mass="36718">MSTIKMVAARAGVSTATVSRALSNPDIVVPETRAKVQAAIEELGYAPNFAAKSLRMLRTSKIVMMVPDVSNPFFSEVLRRAEDMAEQAGYSVLLGDTRDDANREAQFADMLQRKEVDGVIFLGHRMPVTLVNAVKDKGPRAPIVNSCDFSPAFGVSGVHIDNVRAAQEAMALLQSMGHRRIGIVTGPVESNITSDRLTGVQRAAETPGRETELLIRHADYTIEAGQRETERLLALPARPTAIFCFSDEMAVGALAACRAYDLQCPRDLSIVGFDDIRYARYLDPPLTTVRQPMELIGKTAVRLLLAIIDGTATETRIVTLDHELVVRGSTGPAPIFR</sequence>
<dbReference type="Proteomes" id="UP000189818">
    <property type="component" value="Unassembled WGS sequence"/>
</dbReference>
<evidence type="ECO:0000256" key="1">
    <source>
        <dbReference type="ARBA" id="ARBA00022491"/>
    </source>
</evidence>
<keyword evidence="1" id="KW-0678">Repressor</keyword>
<organism evidence="6 7">
    <name type="scientific">Rhizorhabdus histidinilytica</name>
    <dbReference type="NCBI Taxonomy" id="439228"/>
    <lineage>
        <taxon>Bacteria</taxon>
        <taxon>Pseudomonadati</taxon>
        <taxon>Pseudomonadota</taxon>
        <taxon>Alphaproteobacteria</taxon>
        <taxon>Sphingomonadales</taxon>
        <taxon>Sphingomonadaceae</taxon>
        <taxon>Rhizorhabdus</taxon>
    </lineage>
</organism>
<dbReference type="GO" id="GO:0000976">
    <property type="term" value="F:transcription cis-regulatory region binding"/>
    <property type="evidence" value="ECO:0007669"/>
    <property type="project" value="TreeGrafter"/>
</dbReference>
<dbReference type="InterPro" id="IPR046335">
    <property type="entry name" value="LacI/GalR-like_sensor"/>
</dbReference>
<dbReference type="CDD" id="cd01392">
    <property type="entry name" value="HTH_LacI"/>
    <property type="match status" value="1"/>
</dbReference>
<accession>A0A1T5G9N1</accession>
<dbReference type="STRING" id="439228.SAMN06295920_11313"/>
<evidence type="ECO:0000313" key="7">
    <source>
        <dbReference type="Proteomes" id="UP000189818"/>
    </source>
</evidence>
<dbReference type="RefSeq" id="WP_079650471.1">
    <property type="nucleotide sequence ID" value="NZ_FUYM01000013.1"/>
</dbReference>
<evidence type="ECO:0000256" key="3">
    <source>
        <dbReference type="ARBA" id="ARBA00023125"/>
    </source>
</evidence>
<dbReference type="SUPFAM" id="SSF47413">
    <property type="entry name" value="lambda repressor-like DNA-binding domains"/>
    <property type="match status" value="1"/>
</dbReference>
<dbReference type="Gene3D" id="1.10.260.40">
    <property type="entry name" value="lambda repressor-like DNA-binding domains"/>
    <property type="match status" value="1"/>
</dbReference>